<name>A0A6D2HJS6_9BRAS</name>
<dbReference type="Proteomes" id="UP000467841">
    <property type="component" value="Unassembled WGS sequence"/>
</dbReference>
<sequence>MAFSCATRNLFSILPLLVVLSITFTPLAKSFAPSDKVTKQLVDQICSDSAVYHKNFCVDWLTFDPETFKTDLSGLVELVIVRTHLFAYKNLGMMKDLARTTADPTLKAPYGNCVTGYETAIQAIVEAEGFATSKSYLLASYRALKAVFSISTCAGQLDGRTNVPAYVPQRNLLFVRMCTVANVFSSALAN</sequence>
<evidence type="ECO:0000256" key="3">
    <source>
        <dbReference type="ARBA" id="ARBA00038471"/>
    </source>
</evidence>
<feature type="domain" description="Pectinesterase inhibitor" evidence="5">
    <location>
        <begin position="37"/>
        <end position="184"/>
    </location>
</feature>
<dbReference type="Gene3D" id="1.20.140.40">
    <property type="entry name" value="Invertase/pectin methylesterase inhibitor family protein"/>
    <property type="match status" value="1"/>
</dbReference>
<dbReference type="InterPro" id="IPR035513">
    <property type="entry name" value="Invertase/methylesterase_inhib"/>
</dbReference>
<organism evidence="6 7">
    <name type="scientific">Microthlaspi erraticum</name>
    <dbReference type="NCBI Taxonomy" id="1685480"/>
    <lineage>
        <taxon>Eukaryota</taxon>
        <taxon>Viridiplantae</taxon>
        <taxon>Streptophyta</taxon>
        <taxon>Embryophyta</taxon>
        <taxon>Tracheophyta</taxon>
        <taxon>Spermatophyta</taxon>
        <taxon>Magnoliopsida</taxon>
        <taxon>eudicotyledons</taxon>
        <taxon>Gunneridae</taxon>
        <taxon>Pentapetalae</taxon>
        <taxon>rosids</taxon>
        <taxon>malvids</taxon>
        <taxon>Brassicales</taxon>
        <taxon>Brassicaceae</taxon>
        <taxon>Coluteocarpeae</taxon>
        <taxon>Microthlaspi</taxon>
    </lineage>
</organism>
<feature type="signal peptide" evidence="4">
    <location>
        <begin position="1"/>
        <end position="30"/>
    </location>
</feature>
<proteinExistence type="inferred from homology"/>
<evidence type="ECO:0000256" key="1">
    <source>
        <dbReference type="ARBA" id="ARBA00022729"/>
    </source>
</evidence>
<evidence type="ECO:0000313" key="6">
    <source>
        <dbReference type="EMBL" id="CAA7015599.1"/>
    </source>
</evidence>
<feature type="chain" id="PRO_5025587890" description="Pectinesterase inhibitor domain-containing protein" evidence="4">
    <location>
        <begin position="31"/>
        <end position="190"/>
    </location>
</feature>
<dbReference type="PANTHER" id="PTHR36710:SF4">
    <property type="entry name" value="PLANT INVERTASE_PECTIN METHYLESTERASE INHIBITOR SUPERFAMILY PROTEIN"/>
    <property type="match status" value="1"/>
</dbReference>
<dbReference type="Pfam" id="PF04043">
    <property type="entry name" value="PMEI"/>
    <property type="match status" value="1"/>
</dbReference>
<dbReference type="SUPFAM" id="SSF101148">
    <property type="entry name" value="Plant invertase/pectin methylesterase inhibitor"/>
    <property type="match status" value="1"/>
</dbReference>
<gene>
    <name evidence="6" type="ORF">MERR_LOCUS2834</name>
</gene>
<dbReference type="InterPro" id="IPR034086">
    <property type="entry name" value="PMEI_plant"/>
</dbReference>
<dbReference type="FunFam" id="1.20.140.40:FF:000008">
    <property type="entry name" value="Invertase/pectin methylesterase inhibitor family protein"/>
    <property type="match status" value="1"/>
</dbReference>
<dbReference type="OrthoDB" id="1042963at2759"/>
<evidence type="ECO:0000256" key="2">
    <source>
        <dbReference type="ARBA" id="ARBA00023157"/>
    </source>
</evidence>
<keyword evidence="1 4" id="KW-0732">Signal</keyword>
<accession>A0A6D2HJS6</accession>
<dbReference type="GO" id="GO:0046910">
    <property type="term" value="F:pectinesterase inhibitor activity"/>
    <property type="evidence" value="ECO:0007669"/>
    <property type="project" value="InterPro"/>
</dbReference>
<dbReference type="AlphaFoldDB" id="A0A6D2HJS6"/>
<dbReference type="EMBL" id="CACVBM020000188">
    <property type="protein sequence ID" value="CAA7015599.1"/>
    <property type="molecule type" value="Genomic_DNA"/>
</dbReference>
<dbReference type="PANTHER" id="PTHR36710">
    <property type="entry name" value="PECTINESTERASE INHIBITOR-LIKE"/>
    <property type="match status" value="1"/>
</dbReference>
<evidence type="ECO:0000313" key="7">
    <source>
        <dbReference type="Proteomes" id="UP000467841"/>
    </source>
</evidence>
<comment type="similarity">
    <text evidence="3">Belongs to the PMEI family.</text>
</comment>
<dbReference type="SMART" id="SM00856">
    <property type="entry name" value="PMEI"/>
    <property type="match status" value="1"/>
</dbReference>
<protein>
    <recommendedName>
        <fullName evidence="5">Pectinesterase inhibitor domain-containing protein</fullName>
    </recommendedName>
</protein>
<dbReference type="CDD" id="cd15797">
    <property type="entry name" value="PMEI"/>
    <property type="match status" value="1"/>
</dbReference>
<evidence type="ECO:0000259" key="5">
    <source>
        <dbReference type="SMART" id="SM00856"/>
    </source>
</evidence>
<dbReference type="InterPro" id="IPR006501">
    <property type="entry name" value="Pectinesterase_inhib_dom"/>
</dbReference>
<dbReference type="InterPro" id="IPR052421">
    <property type="entry name" value="PCW_Enzyme_Inhibitor"/>
</dbReference>
<dbReference type="NCBIfam" id="TIGR01614">
    <property type="entry name" value="PME_inhib"/>
    <property type="match status" value="1"/>
</dbReference>
<keyword evidence="2" id="KW-1015">Disulfide bond</keyword>
<comment type="caution">
    <text evidence="6">The sequence shown here is derived from an EMBL/GenBank/DDBJ whole genome shotgun (WGS) entry which is preliminary data.</text>
</comment>
<evidence type="ECO:0000256" key="4">
    <source>
        <dbReference type="SAM" id="SignalP"/>
    </source>
</evidence>
<reference evidence="6" key="1">
    <citation type="submission" date="2020-01" db="EMBL/GenBank/DDBJ databases">
        <authorList>
            <person name="Mishra B."/>
        </authorList>
    </citation>
    <scope>NUCLEOTIDE SEQUENCE [LARGE SCALE GENOMIC DNA]</scope>
</reference>
<keyword evidence="7" id="KW-1185">Reference proteome</keyword>